<gene>
    <name evidence="2" type="ORF">GCM10010910_02960</name>
</gene>
<dbReference type="SMART" id="SM00986">
    <property type="entry name" value="UDG"/>
    <property type="match status" value="1"/>
</dbReference>
<dbReference type="CDD" id="cd10033">
    <property type="entry name" value="UDG_like"/>
    <property type="match status" value="1"/>
</dbReference>
<accession>A0ABQ2MVJ8</accession>
<comment type="caution">
    <text evidence="2">The sequence shown here is derived from an EMBL/GenBank/DDBJ whole genome shotgun (WGS) entry which is preliminary data.</text>
</comment>
<dbReference type="Gene3D" id="3.40.470.10">
    <property type="entry name" value="Uracil-DNA glycosylase-like domain"/>
    <property type="match status" value="1"/>
</dbReference>
<evidence type="ECO:0000313" key="2">
    <source>
        <dbReference type="EMBL" id="GGO59599.1"/>
    </source>
</evidence>
<feature type="domain" description="Uracil-DNA glycosylase-like" evidence="1">
    <location>
        <begin position="27"/>
        <end position="184"/>
    </location>
</feature>
<organism evidence="2 3">
    <name type="scientific">Microbacterium nanhaiense</name>
    <dbReference type="NCBI Taxonomy" id="1301026"/>
    <lineage>
        <taxon>Bacteria</taxon>
        <taxon>Bacillati</taxon>
        <taxon>Actinomycetota</taxon>
        <taxon>Actinomycetes</taxon>
        <taxon>Micrococcales</taxon>
        <taxon>Microbacteriaceae</taxon>
        <taxon>Microbacterium</taxon>
    </lineage>
</organism>
<dbReference type="RefSeq" id="WP_188699629.1">
    <property type="nucleotide sequence ID" value="NZ_BMMQ01000001.1"/>
</dbReference>
<name>A0ABQ2MVJ8_9MICO</name>
<dbReference type="PANTHER" id="PTHR42160">
    <property type="entry name" value="URACIL-DNA GLYCOSYLASE SUPERFAMILY PROTEIN"/>
    <property type="match status" value="1"/>
</dbReference>
<dbReference type="SMART" id="SM00987">
    <property type="entry name" value="UreE_C"/>
    <property type="match status" value="1"/>
</dbReference>
<evidence type="ECO:0000259" key="1">
    <source>
        <dbReference type="SMART" id="SM00986"/>
    </source>
</evidence>
<dbReference type="Proteomes" id="UP000638043">
    <property type="component" value="Unassembled WGS sequence"/>
</dbReference>
<sequence>MSIDDIRREIMADPDNAAATRQGIPPLFTAGPKARVVLVGQAPGRRAQESGLAWDDASGVKLKTWLGVTDEQFRDTDLFAILPMDFYYPGKGKTGDAPPRRGFAETWHPRLLELMPEVSLTILIGSYAQKRYLGDRAARNLTATVQGFATYLPEYFPLVHPSPLNFRWQARNPWFETDVLPALRDRVAEALR</sequence>
<dbReference type="InterPro" id="IPR036895">
    <property type="entry name" value="Uracil-DNA_glycosylase-like_sf"/>
</dbReference>
<dbReference type="InterPro" id="IPR005122">
    <property type="entry name" value="Uracil-DNA_glycosylase-like"/>
</dbReference>
<dbReference type="Pfam" id="PF03167">
    <property type="entry name" value="UDG"/>
    <property type="match status" value="1"/>
</dbReference>
<proteinExistence type="predicted"/>
<reference evidence="3" key="1">
    <citation type="journal article" date="2019" name="Int. J. Syst. Evol. Microbiol.">
        <title>The Global Catalogue of Microorganisms (GCM) 10K type strain sequencing project: providing services to taxonomists for standard genome sequencing and annotation.</title>
        <authorList>
            <consortium name="The Broad Institute Genomics Platform"/>
            <consortium name="The Broad Institute Genome Sequencing Center for Infectious Disease"/>
            <person name="Wu L."/>
            <person name="Ma J."/>
        </authorList>
    </citation>
    <scope>NUCLEOTIDE SEQUENCE [LARGE SCALE GENOMIC DNA]</scope>
    <source>
        <strain evidence="3">CGMCC 4.7181</strain>
    </source>
</reference>
<keyword evidence="3" id="KW-1185">Reference proteome</keyword>
<dbReference type="InterPro" id="IPR047124">
    <property type="entry name" value="HI_0220.2"/>
</dbReference>
<evidence type="ECO:0000313" key="3">
    <source>
        <dbReference type="Proteomes" id="UP000638043"/>
    </source>
</evidence>
<dbReference type="SUPFAM" id="SSF52141">
    <property type="entry name" value="Uracil-DNA glycosylase-like"/>
    <property type="match status" value="1"/>
</dbReference>
<protein>
    <submittedName>
        <fullName evidence="2">Uracil-DNA glycosylase</fullName>
    </submittedName>
</protein>
<dbReference type="PANTHER" id="PTHR42160:SF1">
    <property type="entry name" value="URACIL-DNA GLYCOSYLASE SUPERFAMILY PROTEIN"/>
    <property type="match status" value="1"/>
</dbReference>
<dbReference type="EMBL" id="BMMQ01000001">
    <property type="protein sequence ID" value="GGO59599.1"/>
    <property type="molecule type" value="Genomic_DNA"/>
</dbReference>